<comment type="subunit">
    <text evidence="7">Homodimer.</text>
</comment>
<dbReference type="Proteomes" id="UP001519460">
    <property type="component" value="Unassembled WGS sequence"/>
</dbReference>
<dbReference type="PANTHER" id="PTHR11452">
    <property type="entry name" value="ALPHA-GALACTOSIDASE/ALPHA-N-ACETYLGALACTOSAMINIDASE"/>
    <property type="match status" value="1"/>
</dbReference>
<evidence type="ECO:0000256" key="1">
    <source>
        <dbReference type="ARBA" id="ARBA00001255"/>
    </source>
</evidence>
<evidence type="ECO:0000256" key="6">
    <source>
        <dbReference type="ARBA" id="ARBA00023295"/>
    </source>
</evidence>
<dbReference type="SUPFAM" id="SSF51011">
    <property type="entry name" value="Glycosyl hydrolase domain"/>
    <property type="match status" value="1"/>
</dbReference>
<reference evidence="9 10" key="1">
    <citation type="journal article" date="2023" name="Sci. Data">
        <title>Genome assembly of the Korean intertidal mud-creeper Batillaria attramentaria.</title>
        <authorList>
            <person name="Patra A.K."/>
            <person name="Ho P.T."/>
            <person name="Jun S."/>
            <person name="Lee S.J."/>
            <person name="Kim Y."/>
            <person name="Won Y.J."/>
        </authorList>
    </citation>
    <scope>NUCLEOTIDE SEQUENCE [LARGE SCALE GENOMIC DNA]</scope>
    <source>
        <strain evidence="9">Wonlab-2016</strain>
    </source>
</reference>
<dbReference type="CDD" id="cd14792">
    <property type="entry name" value="GH27"/>
    <property type="match status" value="1"/>
</dbReference>
<evidence type="ECO:0000313" key="9">
    <source>
        <dbReference type="EMBL" id="KAK7475299.1"/>
    </source>
</evidence>
<dbReference type="Gene3D" id="3.20.20.70">
    <property type="entry name" value="Aldolase class I"/>
    <property type="match status" value="1"/>
</dbReference>
<dbReference type="InterPro" id="IPR041233">
    <property type="entry name" value="Melibiase_C"/>
</dbReference>
<gene>
    <name evidence="9" type="ORF">BaRGS_00033446</name>
</gene>
<evidence type="ECO:0000256" key="5">
    <source>
        <dbReference type="ARBA" id="ARBA00022801"/>
    </source>
</evidence>
<keyword evidence="10" id="KW-1185">Reference proteome</keyword>
<proteinExistence type="inferred from homology"/>
<sequence length="393" mass="44453">MPYVGCRKHAHVGSTTCDLLFARSKIMCQNMKPNTAVELSCIQTRKVMMRQIAYRILQFVAAWLMIQRCHALDNGLARTPPMGWLSWERFRCHTDCKNRPSECISEKLYMDMADRLVADGYRDAGYTYVNVDDCWSSLERDSNGRLQADPDRFPSGIKFLADYMHKRGLKLGIYGDMGTKTCGGYPGSKFYMQADAELFAEWGIDSFKMDGCFSDPEEFPISYPIMSQWLNKTGRPILFSCSWPTYLYGRHPNYTAVAESCNIWRNYRDIEESWDVVKDIIEFFGNDSDNFSSVARPGAFNDPDMDGDIQIWARPISPVGSYAVAFLNFGIKTGRSVEVTTSLAKLGLHRSSGYNVTEGFTGQKIGIYKPGSSLTVFVNPSGVYLIVARPLQK</sequence>
<dbReference type="FunFam" id="3.20.20.70:FF:000197">
    <property type="entry name" value="Alpha-galactosidase"/>
    <property type="match status" value="1"/>
</dbReference>
<keyword evidence="4" id="KW-0732">Signal</keyword>
<keyword evidence="6 7" id="KW-0326">Glycosidase</keyword>
<comment type="caution">
    <text evidence="9">The sequence shown here is derived from an EMBL/GenBank/DDBJ whole genome shotgun (WGS) entry which is preliminary data.</text>
</comment>
<dbReference type="InterPro" id="IPR000111">
    <property type="entry name" value="Glyco_hydro_27/36_CS"/>
</dbReference>
<comment type="similarity">
    <text evidence="2 7">Belongs to the glycosyl hydrolase 27 family.</text>
</comment>
<dbReference type="PANTHER" id="PTHR11452:SF83">
    <property type="entry name" value="ALPHA-GALACTOSIDASE"/>
    <property type="match status" value="1"/>
</dbReference>
<dbReference type="GO" id="GO:0004557">
    <property type="term" value="F:alpha-galactosidase activity"/>
    <property type="evidence" value="ECO:0007669"/>
    <property type="project" value="UniProtKB-EC"/>
</dbReference>
<dbReference type="Pfam" id="PF17801">
    <property type="entry name" value="Melibiase_C"/>
    <property type="match status" value="1"/>
</dbReference>
<evidence type="ECO:0000259" key="8">
    <source>
        <dbReference type="Pfam" id="PF17801"/>
    </source>
</evidence>
<dbReference type="SUPFAM" id="SSF51445">
    <property type="entry name" value="(Trans)glycosidases"/>
    <property type="match status" value="1"/>
</dbReference>
<dbReference type="Pfam" id="PF16499">
    <property type="entry name" value="Melibiase_2"/>
    <property type="match status" value="1"/>
</dbReference>
<dbReference type="InterPro" id="IPR013785">
    <property type="entry name" value="Aldolase_TIM"/>
</dbReference>
<keyword evidence="5 7" id="KW-0378">Hydrolase</keyword>
<dbReference type="Gene3D" id="2.60.40.1180">
    <property type="entry name" value="Golgi alpha-mannosidase II"/>
    <property type="match status" value="1"/>
</dbReference>
<evidence type="ECO:0000256" key="7">
    <source>
        <dbReference type="RuleBase" id="RU361168"/>
    </source>
</evidence>
<evidence type="ECO:0000256" key="4">
    <source>
        <dbReference type="ARBA" id="ARBA00022729"/>
    </source>
</evidence>
<name>A0ABD0JKE6_9CAEN</name>
<keyword evidence="7" id="KW-1015">Disulfide bond</keyword>
<accession>A0ABD0JKE6</accession>
<dbReference type="EMBL" id="JACVVK020000410">
    <property type="protein sequence ID" value="KAK7475299.1"/>
    <property type="molecule type" value="Genomic_DNA"/>
</dbReference>
<dbReference type="EC" id="3.2.1.-" evidence="7"/>
<protein>
    <recommendedName>
        <fullName evidence="3 7">Alpha-galactosidase</fullName>
        <ecNumber evidence="7">3.2.1.-</ecNumber>
    </recommendedName>
</protein>
<dbReference type="InterPro" id="IPR013780">
    <property type="entry name" value="Glyco_hydro_b"/>
</dbReference>
<comment type="catalytic activity">
    <reaction evidence="1">
        <text>Hydrolysis of terminal, non-reducing alpha-D-galactose residues in alpha-D-galactosides, including galactose oligosaccharides, galactomannans and galactolipids.</text>
        <dbReference type="EC" id="3.2.1.22"/>
    </reaction>
</comment>
<dbReference type="InterPro" id="IPR017853">
    <property type="entry name" value="GH"/>
</dbReference>
<evidence type="ECO:0000313" key="10">
    <source>
        <dbReference type="Proteomes" id="UP001519460"/>
    </source>
</evidence>
<organism evidence="9 10">
    <name type="scientific">Batillaria attramentaria</name>
    <dbReference type="NCBI Taxonomy" id="370345"/>
    <lineage>
        <taxon>Eukaryota</taxon>
        <taxon>Metazoa</taxon>
        <taxon>Spiralia</taxon>
        <taxon>Lophotrochozoa</taxon>
        <taxon>Mollusca</taxon>
        <taxon>Gastropoda</taxon>
        <taxon>Caenogastropoda</taxon>
        <taxon>Sorbeoconcha</taxon>
        <taxon>Cerithioidea</taxon>
        <taxon>Batillariidae</taxon>
        <taxon>Batillaria</taxon>
    </lineage>
</organism>
<evidence type="ECO:0000256" key="2">
    <source>
        <dbReference type="ARBA" id="ARBA00009743"/>
    </source>
</evidence>
<dbReference type="InterPro" id="IPR002241">
    <property type="entry name" value="Glyco_hydro_27"/>
</dbReference>
<evidence type="ECO:0000256" key="3">
    <source>
        <dbReference type="ARBA" id="ARBA00012755"/>
    </source>
</evidence>
<dbReference type="AlphaFoldDB" id="A0ABD0JKE6"/>
<feature type="domain" description="Alpha galactosidase C-terminal" evidence="8">
    <location>
        <begin position="306"/>
        <end position="386"/>
    </location>
</feature>
<dbReference type="PROSITE" id="PS00512">
    <property type="entry name" value="ALPHA_GALACTOSIDASE"/>
    <property type="match status" value="1"/>
</dbReference>
<dbReference type="PRINTS" id="PR00740">
    <property type="entry name" value="GLHYDRLASE27"/>
</dbReference>